<gene>
    <name evidence="2" type="ORF">Ccrd_011003</name>
</gene>
<accession>A0A103YK42</accession>
<name>A0A103YK42_CYNCS</name>
<evidence type="ECO:0000313" key="2">
    <source>
        <dbReference type="EMBL" id="KVI10616.1"/>
    </source>
</evidence>
<comment type="caution">
    <text evidence="2">The sequence shown here is derived from an EMBL/GenBank/DDBJ whole genome shotgun (WGS) entry which is preliminary data.</text>
</comment>
<protein>
    <submittedName>
        <fullName evidence="2">Vacuolar protein sorting-associated protein 26</fullName>
    </submittedName>
</protein>
<proteinExistence type="predicted"/>
<dbReference type="EMBL" id="LEKV01001010">
    <property type="protein sequence ID" value="KVI10616.1"/>
    <property type="molecule type" value="Genomic_DNA"/>
</dbReference>
<sequence>VPIKLFLSPYELTPTHHNINNKFSLFFILIQIQTSSGAVAAVACGGRRGEARPTPTADYRLRGEAATQRLRACSSSSVSLCVLSTLQSPLSSSPLFSVNFVVIDKWLGLRSCSGFPDRSNEDNKVVDREVKRLKMNKVEEAAARVDMATKMPFAQFKSDHITKGKKNIKHQFRQGREPNRSPKEEKSWYNPGGARYSDSGEIVGQDARNGPAPIKP</sequence>
<feature type="compositionally biased region" description="Basic residues" evidence="1">
    <location>
        <begin position="164"/>
        <end position="173"/>
    </location>
</feature>
<dbReference type="InterPro" id="IPR014752">
    <property type="entry name" value="Arrestin-like_C"/>
</dbReference>
<evidence type="ECO:0000256" key="1">
    <source>
        <dbReference type="SAM" id="MobiDB-lite"/>
    </source>
</evidence>
<feature type="compositionally biased region" description="Basic and acidic residues" evidence="1">
    <location>
        <begin position="174"/>
        <end position="187"/>
    </location>
</feature>
<organism evidence="2 3">
    <name type="scientific">Cynara cardunculus var. scolymus</name>
    <name type="common">Globe artichoke</name>
    <name type="synonym">Cynara scolymus</name>
    <dbReference type="NCBI Taxonomy" id="59895"/>
    <lineage>
        <taxon>Eukaryota</taxon>
        <taxon>Viridiplantae</taxon>
        <taxon>Streptophyta</taxon>
        <taxon>Embryophyta</taxon>
        <taxon>Tracheophyta</taxon>
        <taxon>Spermatophyta</taxon>
        <taxon>Magnoliopsida</taxon>
        <taxon>eudicotyledons</taxon>
        <taxon>Gunneridae</taxon>
        <taxon>Pentapetalae</taxon>
        <taxon>asterids</taxon>
        <taxon>campanulids</taxon>
        <taxon>Asterales</taxon>
        <taxon>Asteraceae</taxon>
        <taxon>Carduoideae</taxon>
        <taxon>Cardueae</taxon>
        <taxon>Carduinae</taxon>
        <taxon>Cynara</taxon>
    </lineage>
</organism>
<feature type="non-terminal residue" evidence="2">
    <location>
        <position position="1"/>
    </location>
</feature>
<dbReference type="AlphaFoldDB" id="A0A103YK42"/>
<dbReference type="Gene3D" id="2.60.40.640">
    <property type="match status" value="1"/>
</dbReference>
<dbReference type="Proteomes" id="UP000243975">
    <property type="component" value="Unassembled WGS sequence"/>
</dbReference>
<dbReference type="Gramene" id="KVI10616">
    <property type="protein sequence ID" value="KVI10616"/>
    <property type="gene ID" value="Ccrd_011003"/>
</dbReference>
<feature type="non-terminal residue" evidence="2">
    <location>
        <position position="216"/>
    </location>
</feature>
<feature type="region of interest" description="Disordered" evidence="1">
    <location>
        <begin position="164"/>
        <end position="216"/>
    </location>
</feature>
<keyword evidence="3" id="KW-1185">Reference proteome</keyword>
<evidence type="ECO:0000313" key="3">
    <source>
        <dbReference type="Proteomes" id="UP000243975"/>
    </source>
</evidence>
<reference evidence="2 3" key="1">
    <citation type="journal article" date="2016" name="Sci. Rep.">
        <title>The genome sequence of the outbreeding globe artichoke constructed de novo incorporating a phase-aware low-pass sequencing strategy of F1 progeny.</title>
        <authorList>
            <person name="Scaglione D."/>
            <person name="Reyes-Chin-Wo S."/>
            <person name="Acquadro A."/>
            <person name="Froenicke L."/>
            <person name="Portis E."/>
            <person name="Beitel C."/>
            <person name="Tirone M."/>
            <person name="Mauro R."/>
            <person name="Lo Monaco A."/>
            <person name="Mauromicale G."/>
            <person name="Faccioli P."/>
            <person name="Cattivelli L."/>
            <person name="Rieseberg L."/>
            <person name="Michelmore R."/>
            <person name="Lanteri S."/>
        </authorList>
    </citation>
    <scope>NUCLEOTIDE SEQUENCE [LARGE SCALE GENOMIC DNA]</scope>
    <source>
        <strain evidence="2">2C</strain>
    </source>
</reference>